<dbReference type="PANTHER" id="PTHR37813">
    <property type="entry name" value="FELS-2 PROPHAGE PROTEIN"/>
    <property type="match status" value="1"/>
</dbReference>
<dbReference type="SUPFAM" id="SSF48371">
    <property type="entry name" value="ARM repeat"/>
    <property type="match status" value="1"/>
</dbReference>
<dbReference type="Pfam" id="PF20155">
    <property type="entry name" value="TMP_3"/>
    <property type="match status" value="1"/>
</dbReference>
<keyword evidence="1" id="KW-0472">Membrane</keyword>
<proteinExistence type="predicted"/>
<sequence>MANRIKGITIEIDGDTKGLDKALKSITDQSVKVSSELKDVNRLLKLNPGNVELVSQKQQLLSKAVETTSEKLGALKKAQEQVDQQFKNGDIGADQYRDFQREIVATEGSLKGYKNQLSNLSGEQKSLSTNTERLKNYFTATKTSVEDYSSVLGSRLTNAIKNGTASSEQMQTALQKIAREAGISAQDLGKLESALDGVDSNAGGISNVKSKIDELGGSSTNVSRDVKGLGDAGEDAASKFESFKKTFSFGTVFSMAQSVFQSVKNSLSELGQEAMTDSDSLDKFKSTMKFSGAGSAEIKKTTAEMKKYADDTVYDLGTVSNTTAQLASNGINNYEGLTEAAGNLNAVAGGNQDTFSSVAMVLTQTAGAGKLTTENWNQLADAIPGASGKLQEAMKKNGDYTGNFRDAMAKGEITSDEFNKAIMQLGNKPVAVEAAKSTKTFEGAIGNLQAGAETAIMKIIDSFGKKNLTDSINKLGDVTVKALNQVKKIVDFVKQNSGAFKALGVAVGAAVVAFKGMQAINAIVKTMQTFNSLTKIGTGIQAAFNTVMSLNPYVLAATAIAALVAGLVYFFTKTKAGQQIVQNVTKAIQTAWTNVKNFLTPIFQSIGDAAKNIWNGMVNTLTPIIDTIKRVFQLGFMTVVSIIQGIWLIITTIFQTSFNIWNAIFTNIGNAFKAIWTGIQGFVQPILTTIVNVVSTGFNAIVTTVSTVLAPIVSFVGNVWNSVKSITSSVLNSVKSVVSSVWNNIKSVISTVANSVKSVVSSAWNGVKSVTSSVMNAVKSVVSNIWNGIKSTITNVVNAVKSVVSSGWNAIKSVTSSVWNGIKSAMVTPVQAAKSTISGIVSAIKGFFSGMHLRIPKISLPAMPHFSISGGFDLKKMTVPHLNVKWYAKGAVFKKPTLFNGPTGVSGAGEAGPEAMLPLNKSTLSMIGDQISKNMKSAPIININVSVDGNTNDKDLANRIAGMIEEKQRQMFNNTSDAFGGGSIV</sequence>
<organism evidence="3 4">
    <name type="scientific">Companilactobacillus allii</name>
    <dbReference type="NCBI Taxonomy" id="1847728"/>
    <lineage>
        <taxon>Bacteria</taxon>
        <taxon>Bacillati</taxon>
        <taxon>Bacillota</taxon>
        <taxon>Bacilli</taxon>
        <taxon>Lactobacillales</taxon>
        <taxon>Lactobacillaceae</taxon>
        <taxon>Companilactobacillus</taxon>
    </lineage>
</organism>
<keyword evidence="1" id="KW-0812">Transmembrane</keyword>
<dbReference type="AlphaFoldDB" id="A0A1P8Q5I9"/>
<dbReference type="PANTHER" id="PTHR37813:SF1">
    <property type="entry name" value="FELS-2 PROPHAGE PROTEIN"/>
    <property type="match status" value="1"/>
</dbReference>
<gene>
    <name evidence="3" type="ORF">BTM29_11355</name>
</gene>
<dbReference type="KEGG" id="lalw:BTM29_11355"/>
<dbReference type="OrthoDB" id="28713at2"/>
<evidence type="ECO:0000313" key="4">
    <source>
        <dbReference type="Proteomes" id="UP000187499"/>
    </source>
</evidence>
<feature type="transmembrane region" description="Helical" evidence="1">
    <location>
        <begin position="631"/>
        <end position="650"/>
    </location>
</feature>
<dbReference type="NCBIfam" id="TIGR02675">
    <property type="entry name" value="tape_meas_nterm"/>
    <property type="match status" value="1"/>
</dbReference>
<dbReference type="Gene3D" id="1.20.120.20">
    <property type="entry name" value="Apolipoprotein"/>
    <property type="match status" value="1"/>
</dbReference>
<dbReference type="Proteomes" id="UP000187499">
    <property type="component" value="Chromosome"/>
</dbReference>
<feature type="transmembrane region" description="Helical" evidence="1">
    <location>
        <begin position="553"/>
        <end position="572"/>
    </location>
</feature>
<dbReference type="RefSeq" id="WP_076617869.1">
    <property type="nucleotide sequence ID" value="NZ_CP019323.1"/>
</dbReference>
<evidence type="ECO:0000256" key="1">
    <source>
        <dbReference type="SAM" id="Phobius"/>
    </source>
</evidence>
<dbReference type="InterPro" id="IPR013491">
    <property type="entry name" value="Tape_meas_N"/>
</dbReference>
<accession>A0A1P8Q5I9</accession>
<protein>
    <recommendedName>
        <fullName evidence="2">Tape measure protein N-terminal domain-containing protein</fullName>
    </recommendedName>
</protein>
<keyword evidence="1" id="KW-1133">Transmembrane helix</keyword>
<evidence type="ECO:0000313" key="3">
    <source>
        <dbReference type="EMBL" id="APX73111.1"/>
    </source>
</evidence>
<evidence type="ECO:0000259" key="2">
    <source>
        <dbReference type="Pfam" id="PF20155"/>
    </source>
</evidence>
<feature type="domain" description="Tape measure protein N-terminal" evidence="2">
    <location>
        <begin position="274"/>
        <end position="459"/>
    </location>
</feature>
<keyword evidence="4" id="KW-1185">Reference proteome</keyword>
<name>A0A1P8Q5I9_9LACO</name>
<dbReference type="EMBL" id="CP019323">
    <property type="protein sequence ID" value="APX73111.1"/>
    <property type="molecule type" value="Genomic_DNA"/>
</dbReference>
<dbReference type="InterPro" id="IPR016024">
    <property type="entry name" value="ARM-type_fold"/>
</dbReference>
<dbReference type="STRING" id="1847728.BTM29_11355"/>
<reference evidence="4" key="1">
    <citation type="submission" date="2016-12" db="EMBL/GenBank/DDBJ databases">
        <authorList>
            <person name="Jung M.Y."/>
            <person name="Lee S.H."/>
        </authorList>
    </citation>
    <scope>NUCLEOTIDE SEQUENCE [LARGE SCALE GENOMIC DNA]</scope>
    <source>
        <strain evidence="4">WiKim39</strain>
    </source>
</reference>